<keyword evidence="5" id="KW-0547">Nucleotide-binding</keyword>
<feature type="compositionally biased region" description="Basic and acidic residues" evidence="12">
    <location>
        <begin position="12"/>
        <end position="23"/>
    </location>
</feature>
<dbReference type="PANTHER" id="PTHR46532:SF15">
    <property type="entry name" value="CYTOPLASMIC DYNEIN 2 HEAVY CHAIN 1"/>
    <property type="match status" value="1"/>
</dbReference>
<dbReference type="InterPro" id="IPR043160">
    <property type="entry name" value="Dynein_C_barrel"/>
</dbReference>
<evidence type="ECO:0000256" key="2">
    <source>
        <dbReference type="ARBA" id="ARBA00008887"/>
    </source>
</evidence>
<dbReference type="Proteomes" id="UP001356427">
    <property type="component" value="Unassembled WGS sequence"/>
</dbReference>
<dbReference type="GO" id="GO:0005874">
    <property type="term" value="C:microtubule"/>
    <property type="evidence" value="ECO:0007669"/>
    <property type="project" value="UniProtKB-KW"/>
</dbReference>
<dbReference type="Pfam" id="PF03028">
    <property type="entry name" value="Dynein_heavy"/>
    <property type="match status" value="1"/>
</dbReference>
<keyword evidence="10" id="KW-0206">Cytoskeleton</keyword>
<dbReference type="GO" id="GO:0005524">
    <property type="term" value="F:ATP binding"/>
    <property type="evidence" value="ECO:0007669"/>
    <property type="project" value="UniProtKB-KW"/>
</dbReference>
<feature type="region of interest" description="Disordered" evidence="12">
    <location>
        <begin position="12"/>
        <end position="34"/>
    </location>
</feature>
<dbReference type="PANTHER" id="PTHR46532">
    <property type="entry name" value="MALE FERTILITY FACTOR KL5"/>
    <property type="match status" value="1"/>
</dbReference>
<dbReference type="FunFam" id="1.20.1270.280:FF:000006">
    <property type="entry name" value="Dynein cytoplasmic 2 heavy chain 1"/>
    <property type="match status" value="1"/>
</dbReference>
<feature type="domain" description="Dynein heavy chain AAA lid" evidence="15">
    <location>
        <begin position="573"/>
        <end position="702"/>
    </location>
</feature>
<evidence type="ECO:0008006" key="19">
    <source>
        <dbReference type="Google" id="ProtNLM"/>
    </source>
</evidence>
<evidence type="ECO:0000256" key="4">
    <source>
        <dbReference type="ARBA" id="ARBA00022701"/>
    </source>
</evidence>
<dbReference type="Pfam" id="PF18199">
    <property type="entry name" value="Dynein_C"/>
    <property type="match status" value="1"/>
</dbReference>
<comment type="similarity">
    <text evidence="2">Belongs to the dynein heavy chain family.</text>
</comment>
<dbReference type="GO" id="GO:0008569">
    <property type="term" value="F:minus-end-directed microtubule motor activity"/>
    <property type="evidence" value="ECO:0007669"/>
    <property type="project" value="InterPro"/>
</dbReference>
<evidence type="ECO:0000259" key="13">
    <source>
        <dbReference type="Pfam" id="PF03028"/>
    </source>
</evidence>
<keyword evidence="4" id="KW-0493">Microtubule</keyword>
<evidence type="ECO:0000256" key="12">
    <source>
        <dbReference type="SAM" id="MobiDB-lite"/>
    </source>
</evidence>
<dbReference type="InterPro" id="IPR004273">
    <property type="entry name" value="Dynein_heavy_D6_P-loop"/>
</dbReference>
<dbReference type="FunFam" id="3.10.490.20:FF:000007">
    <property type="entry name" value="Dynein cytoplasmic 2 heavy chain 1"/>
    <property type="match status" value="1"/>
</dbReference>
<feature type="domain" description="Dynein heavy chain coiled coil stalk" evidence="14">
    <location>
        <begin position="82"/>
        <end position="413"/>
    </location>
</feature>
<keyword evidence="6" id="KW-0067">ATP-binding</keyword>
<name>A0AAN8KJZ6_9TELE</name>
<evidence type="ECO:0000259" key="15">
    <source>
        <dbReference type="Pfam" id="PF18198"/>
    </source>
</evidence>
<evidence type="ECO:0000256" key="3">
    <source>
        <dbReference type="ARBA" id="ARBA00022490"/>
    </source>
</evidence>
<evidence type="ECO:0000313" key="18">
    <source>
        <dbReference type="Proteomes" id="UP001356427"/>
    </source>
</evidence>
<dbReference type="Pfam" id="PF18198">
    <property type="entry name" value="AAA_lid_11"/>
    <property type="match status" value="1"/>
</dbReference>
<evidence type="ECO:0000313" key="17">
    <source>
        <dbReference type="EMBL" id="KAK6296184.1"/>
    </source>
</evidence>
<sequence length="1008" mass="112946">MKRIPEMLLAKVEGKGEKSGGEKGHKRKGSASGQGDLCRSFLVIHESCREYGATPSQYMAFLHVYTSIYSSKQSQLTLRQQHLQAGVSKLNEAKALVDELKRRAAEQSTLLRTKQQEADSALQEITTSMQNASDQKTEMEKIKGRIAQEVSKCEERKGKIDDELREVQPLVDEAKRAVGNIKPESLSEIRSLRMPPDVIRDILEGVLRLMGIFDTSWVSMKSFLAKRGVREDIATFEARNISHEIRQSVEELLTRNKASFDPKNAKRASAAAAPLAAWVKANVQYSHVMERIQPLEKEQAGLLENLRKTESRKTKLEEQLNSVGQKVNELKEKFQSRTTEAAKLEAEVSKAQETIQAAEQLIHQLDGEHTRWNAQVAEITEDLETLPKRAMLAAAFITYLSSAPEDRRRNSLETWMKASGLQKFDLRHFLCSESEQLIWKSEGLPSDDLSMENALVILQELLELASETVGRDNYQHEVAMGQGQADVALATLRECVPAAETGSALKNLHLELNVLQPKAGFRLWLTAEVHPKFPPILLQSSLKITYEAPPGLKKNLLRTYESWSPERSVKGGERRNYIPQGWTKFYEFSLSDLRAGFEIIDRLFEGGQVFQWEFVHGLLENAIYGGRIDNPCDLRILRSYLEQFFSSRLLSASANHNQRSKRGHAFPSQISLPNSCSILDYRGVIENLPEDDRPAFFGLPANIERSSQRIISSQVISQLRILSRSEAAGSKFDREIWSNGLSPVLNLWKKLNQGSSLIHQKVAPPTEGQGSPVLSFIVLEQFNAIRLVQGIHQSLAALSKVIRGTSLLTADVHKLATALLNQECPLSWQNKWEGPEEPMQYLRAVVARALAIQTWVERAERQVLLSETVDLSELFHPDTFLNALRQETARSMGCSMDSLKFVASWKSPIAEAKLQVKVSGLQLEGCSFDGVRLSENHHDSPSVSAVPACYMAWIAQSSSGCYSPEEVISLPVYTSSERVMVVTHITLPCGGNPDQWIQNGAALFLKQQ</sequence>
<dbReference type="Gene3D" id="3.40.50.300">
    <property type="entry name" value="P-loop containing nucleotide triphosphate hydrolases"/>
    <property type="match status" value="1"/>
</dbReference>
<evidence type="ECO:0000256" key="6">
    <source>
        <dbReference type="ARBA" id="ARBA00022840"/>
    </source>
</evidence>
<evidence type="ECO:0000259" key="16">
    <source>
        <dbReference type="Pfam" id="PF18199"/>
    </source>
</evidence>
<comment type="caution">
    <text evidence="17">The sequence shown here is derived from an EMBL/GenBank/DDBJ whole genome shotgun (WGS) entry which is preliminary data.</text>
</comment>
<dbReference type="FunFam" id="1.20.920.20:FF:000002">
    <property type="entry name" value="Cytoplasmic dynein 1 heavy chain"/>
    <property type="match status" value="1"/>
</dbReference>
<accession>A0AAN8KJZ6</accession>
<dbReference type="InterPro" id="IPR041228">
    <property type="entry name" value="Dynein_C"/>
</dbReference>
<dbReference type="GO" id="GO:0051959">
    <property type="term" value="F:dynein light intermediate chain binding"/>
    <property type="evidence" value="ECO:0007669"/>
    <property type="project" value="InterPro"/>
</dbReference>
<dbReference type="Gene3D" id="1.20.1270.280">
    <property type="match status" value="1"/>
</dbReference>
<keyword evidence="8 11" id="KW-0175">Coiled coil</keyword>
<feature type="coiled-coil region" evidence="11">
    <location>
        <begin position="299"/>
        <end position="368"/>
    </location>
</feature>
<comment type="subcellular location">
    <subcellularLocation>
        <location evidence="1">Cytoplasm</location>
        <location evidence="1">Cytoskeleton</location>
    </subcellularLocation>
</comment>
<dbReference type="InterPro" id="IPR041658">
    <property type="entry name" value="AAA_lid_11"/>
</dbReference>
<evidence type="ECO:0000256" key="5">
    <source>
        <dbReference type="ARBA" id="ARBA00022741"/>
    </source>
</evidence>
<dbReference type="Gene3D" id="1.20.920.20">
    <property type="match status" value="1"/>
</dbReference>
<proteinExistence type="inferred from homology"/>
<feature type="coiled-coil region" evidence="11">
    <location>
        <begin position="83"/>
        <end position="142"/>
    </location>
</feature>
<dbReference type="GO" id="GO:0007018">
    <property type="term" value="P:microtubule-based movement"/>
    <property type="evidence" value="ECO:0007669"/>
    <property type="project" value="InterPro"/>
</dbReference>
<evidence type="ECO:0000256" key="9">
    <source>
        <dbReference type="ARBA" id="ARBA00023175"/>
    </source>
</evidence>
<dbReference type="Gene3D" id="3.10.490.20">
    <property type="match status" value="1"/>
</dbReference>
<reference evidence="17 18" key="1">
    <citation type="submission" date="2021-04" db="EMBL/GenBank/DDBJ databases">
        <authorList>
            <person name="De Guttry C."/>
            <person name="Zahm M."/>
            <person name="Klopp C."/>
            <person name="Cabau C."/>
            <person name="Louis A."/>
            <person name="Berthelot C."/>
            <person name="Parey E."/>
            <person name="Roest Crollius H."/>
            <person name="Montfort J."/>
            <person name="Robinson-Rechavi M."/>
            <person name="Bucao C."/>
            <person name="Bouchez O."/>
            <person name="Gislard M."/>
            <person name="Lluch J."/>
            <person name="Milhes M."/>
            <person name="Lampietro C."/>
            <person name="Lopez Roques C."/>
            <person name="Donnadieu C."/>
            <person name="Braasch I."/>
            <person name="Desvignes T."/>
            <person name="Postlethwait J."/>
            <person name="Bobe J."/>
            <person name="Wedekind C."/>
            <person name="Guiguen Y."/>
        </authorList>
    </citation>
    <scope>NUCLEOTIDE SEQUENCE [LARGE SCALE GENOMIC DNA]</scope>
    <source>
        <strain evidence="17">Cs_M1</strain>
        <tissue evidence="17">Blood</tissue>
    </source>
</reference>
<evidence type="ECO:0000256" key="7">
    <source>
        <dbReference type="ARBA" id="ARBA00023017"/>
    </source>
</evidence>
<dbReference type="Pfam" id="PF12777">
    <property type="entry name" value="MT"/>
    <property type="match status" value="1"/>
</dbReference>
<evidence type="ECO:0000256" key="11">
    <source>
        <dbReference type="SAM" id="Coils"/>
    </source>
</evidence>
<dbReference type="EMBL" id="JAGTTL010000033">
    <property type="protein sequence ID" value="KAK6296184.1"/>
    <property type="molecule type" value="Genomic_DNA"/>
</dbReference>
<feature type="domain" description="Dynein heavy chain C-terminal" evidence="16">
    <location>
        <begin position="713"/>
        <end position="1005"/>
    </location>
</feature>
<dbReference type="Gene3D" id="1.10.8.720">
    <property type="entry name" value="Region D6 of dynein motor"/>
    <property type="match status" value="1"/>
</dbReference>
<keyword evidence="3" id="KW-0963">Cytoplasm</keyword>
<dbReference type="InterPro" id="IPR024743">
    <property type="entry name" value="Dynein_HC_stalk"/>
</dbReference>
<keyword evidence="7" id="KW-0243">Dynein</keyword>
<gene>
    <name evidence="17" type="ORF">J4Q44_G00338970</name>
</gene>
<evidence type="ECO:0000256" key="1">
    <source>
        <dbReference type="ARBA" id="ARBA00004245"/>
    </source>
</evidence>
<dbReference type="AlphaFoldDB" id="A0AAN8KJZ6"/>
<dbReference type="InterPro" id="IPR027417">
    <property type="entry name" value="P-loop_NTPase"/>
</dbReference>
<protein>
    <recommendedName>
        <fullName evidence="19">Cytoplasmic dynein 2 heavy chain 1</fullName>
    </recommendedName>
</protein>
<dbReference type="FunFam" id="1.10.8.720:FF:000006">
    <property type="entry name" value="cytoplasmic dynein 2 heavy chain 1"/>
    <property type="match status" value="1"/>
</dbReference>
<evidence type="ECO:0000256" key="8">
    <source>
        <dbReference type="ARBA" id="ARBA00023054"/>
    </source>
</evidence>
<evidence type="ECO:0000259" key="14">
    <source>
        <dbReference type="Pfam" id="PF12777"/>
    </source>
</evidence>
<dbReference type="InterPro" id="IPR042219">
    <property type="entry name" value="AAA_lid_11_sf"/>
</dbReference>
<dbReference type="GO" id="GO:0005858">
    <property type="term" value="C:axonemal dynein complex"/>
    <property type="evidence" value="ECO:0007669"/>
    <property type="project" value="TreeGrafter"/>
</dbReference>
<feature type="domain" description="Dynein heavy chain region D6 P-loop" evidence="13">
    <location>
        <begin position="459"/>
        <end position="545"/>
    </location>
</feature>
<keyword evidence="18" id="KW-1185">Reference proteome</keyword>
<dbReference type="GO" id="GO:0045505">
    <property type="term" value="F:dynein intermediate chain binding"/>
    <property type="evidence" value="ECO:0007669"/>
    <property type="project" value="InterPro"/>
</dbReference>
<organism evidence="17 18">
    <name type="scientific">Coregonus suidteri</name>
    <dbReference type="NCBI Taxonomy" id="861788"/>
    <lineage>
        <taxon>Eukaryota</taxon>
        <taxon>Metazoa</taxon>
        <taxon>Chordata</taxon>
        <taxon>Craniata</taxon>
        <taxon>Vertebrata</taxon>
        <taxon>Euteleostomi</taxon>
        <taxon>Actinopterygii</taxon>
        <taxon>Neopterygii</taxon>
        <taxon>Teleostei</taxon>
        <taxon>Protacanthopterygii</taxon>
        <taxon>Salmoniformes</taxon>
        <taxon>Salmonidae</taxon>
        <taxon>Coregoninae</taxon>
        <taxon>Coregonus</taxon>
    </lineage>
</organism>
<dbReference type="SUPFAM" id="SSF90257">
    <property type="entry name" value="Myosin rod fragments"/>
    <property type="match status" value="1"/>
</dbReference>
<dbReference type="InterPro" id="IPR026983">
    <property type="entry name" value="DHC"/>
</dbReference>
<evidence type="ECO:0000256" key="10">
    <source>
        <dbReference type="ARBA" id="ARBA00023212"/>
    </source>
</evidence>
<keyword evidence="9" id="KW-0505">Motor protein</keyword>